<evidence type="ECO:0000256" key="1">
    <source>
        <dbReference type="SAM" id="SignalP"/>
    </source>
</evidence>
<feature type="chain" id="PRO_5010376892" evidence="1">
    <location>
        <begin position="22"/>
        <end position="125"/>
    </location>
</feature>
<evidence type="ECO:0000313" key="2">
    <source>
        <dbReference type="Proteomes" id="UP000085678"/>
    </source>
</evidence>
<keyword evidence="1" id="KW-0732">Signal</keyword>
<dbReference type="KEGG" id="lak:106157894"/>
<gene>
    <name evidence="3" type="primary">LOC106157894</name>
</gene>
<organism evidence="2 3">
    <name type="scientific">Lingula anatina</name>
    <name type="common">Brachiopod</name>
    <name type="synonym">Lingula unguis</name>
    <dbReference type="NCBI Taxonomy" id="7574"/>
    <lineage>
        <taxon>Eukaryota</taxon>
        <taxon>Metazoa</taxon>
        <taxon>Spiralia</taxon>
        <taxon>Lophotrochozoa</taxon>
        <taxon>Brachiopoda</taxon>
        <taxon>Linguliformea</taxon>
        <taxon>Lingulata</taxon>
        <taxon>Lingulida</taxon>
        <taxon>Linguloidea</taxon>
        <taxon>Lingulidae</taxon>
        <taxon>Lingula</taxon>
    </lineage>
</organism>
<reference evidence="3" key="1">
    <citation type="submission" date="2025-08" db="UniProtKB">
        <authorList>
            <consortium name="RefSeq"/>
        </authorList>
    </citation>
    <scope>IDENTIFICATION</scope>
    <source>
        <tissue evidence="3">Gonads</tissue>
    </source>
</reference>
<dbReference type="RefSeq" id="XP_013389142.1">
    <property type="nucleotide sequence ID" value="XM_013533688.1"/>
</dbReference>
<name>A0A1S3HSX4_LINAN</name>
<accession>A0A1S3HSX4</accession>
<dbReference type="InterPro" id="IPR013320">
    <property type="entry name" value="ConA-like_dom_sf"/>
</dbReference>
<dbReference type="Gene3D" id="2.60.120.200">
    <property type="match status" value="1"/>
</dbReference>
<dbReference type="Proteomes" id="UP000085678">
    <property type="component" value="Unplaced"/>
</dbReference>
<proteinExistence type="predicted"/>
<protein>
    <submittedName>
        <fullName evidence="3">Uncharacterized protein LOC106157894</fullName>
    </submittedName>
</protein>
<feature type="signal peptide" evidence="1">
    <location>
        <begin position="1"/>
        <end position="21"/>
    </location>
</feature>
<dbReference type="SUPFAM" id="SSF49899">
    <property type="entry name" value="Concanavalin A-like lectins/glucanases"/>
    <property type="match status" value="1"/>
</dbReference>
<sequence>MARPEKFLAVYYFILFYFTTGQRVNGKEAEVECTFNEHWCNFTQLSLDNMQWTLGRNGDGGFAHVIANTTLKTGAVLRSPPMPPLYIPRCLAFLYLQIGVSLTIDVAVMSGNATQIDVIWSSHCK</sequence>
<evidence type="ECO:0000313" key="3">
    <source>
        <dbReference type="RefSeq" id="XP_013389142.1"/>
    </source>
</evidence>
<dbReference type="InParanoid" id="A0A1S3HSX4"/>
<dbReference type="GeneID" id="106157894"/>
<dbReference type="AlphaFoldDB" id="A0A1S3HSX4"/>
<keyword evidence="2" id="KW-1185">Reference proteome</keyword>